<feature type="transmembrane region" description="Helical" evidence="1">
    <location>
        <begin position="34"/>
        <end position="51"/>
    </location>
</feature>
<sequence length="230" mass="26122">MSQRDNFLYLTIALTLLLFGTALCHQFFSSKMQHMMQSCTMFTLVISVWGVDSSNQLFKYKMLFPFVIIAFSWLTLFIDSVMGDNVTLGLMLVFFTFTAIKTAKQVLFSGVVDGNKILGAICLYFMMGIIWAIIYSLIHINFMPAFNNVPSTIKWFALFPEFIYFSFVTLTTLGFGDIAPNIPISRVFVYFEAVVGQLYLTILVASLVGSRLNIMHQNHLSMTKKHDNDA</sequence>
<evidence type="ECO:0000256" key="1">
    <source>
        <dbReference type="SAM" id="Phobius"/>
    </source>
</evidence>
<feature type="transmembrane region" description="Helical" evidence="1">
    <location>
        <begin position="187"/>
        <end position="208"/>
    </location>
</feature>
<dbReference type="Proteomes" id="UP001382455">
    <property type="component" value="Unassembled WGS sequence"/>
</dbReference>
<feature type="transmembrane region" description="Helical" evidence="1">
    <location>
        <begin position="120"/>
        <end position="143"/>
    </location>
</feature>
<dbReference type="Pfam" id="PF07885">
    <property type="entry name" value="Ion_trans_2"/>
    <property type="match status" value="1"/>
</dbReference>
<protein>
    <submittedName>
        <fullName evidence="3">Potassium channel family protein</fullName>
    </submittedName>
</protein>
<evidence type="ECO:0000313" key="3">
    <source>
        <dbReference type="EMBL" id="MEI4550955.1"/>
    </source>
</evidence>
<organism evidence="3 4">
    <name type="scientific">Pseudoalteromonas spongiae</name>
    <dbReference type="NCBI Taxonomy" id="298657"/>
    <lineage>
        <taxon>Bacteria</taxon>
        <taxon>Pseudomonadati</taxon>
        <taxon>Pseudomonadota</taxon>
        <taxon>Gammaproteobacteria</taxon>
        <taxon>Alteromonadales</taxon>
        <taxon>Pseudoalteromonadaceae</taxon>
        <taxon>Pseudoalteromonas</taxon>
    </lineage>
</organism>
<dbReference type="EMBL" id="JBAWKS010000002">
    <property type="protein sequence ID" value="MEI4550955.1"/>
    <property type="molecule type" value="Genomic_DNA"/>
</dbReference>
<accession>A0ABU8EVG2</accession>
<dbReference type="GO" id="GO:0034220">
    <property type="term" value="P:monoatomic ion transmembrane transport"/>
    <property type="evidence" value="ECO:0007669"/>
    <property type="project" value="UniProtKB-KW"/>
</dbReference>
<evidence type="ECO:0000313" key="4">
    <source>
        <dbReference type="Proteomes" id="UP001382455"/>
    </source>
</evidence>
<dbReference type="Gene3D" id="1.10.287.70">
    <property type="match status" value="1"/>
</dbReference>
<dbReference type="InterPro" id="IPR013099">
    <property type="entry name" value="K_chnl_dom"/>
</dbReference>
<keyword evidence="3" id="KW-0407">Ion channel</keyword>
<keyword evidence="1" id="KW-1133">Transmembrane helix</keyword>
<keyword evidence="3" id="KW-0406">Ion transport</keyword>
<dbReference type="RefSeq" id="WP_100915469.1">
    <property type="nucleotide sequence ID" value="NZ_CP023399.1"/>
</dbReference>
<proteinExistence type="predicted"/>
<feature type="transmembrane region" description="Helical" evidence="1">
    <location>
        <begin position="88"/>
        <end position="108"/>
    </location>
</feature>
<reference evidence="3 4" key="1">
    <citation type="submission" date="2023-12" db="EMBL/GenBank/DDBJ databases">
        <title>Friends and Foes: Symbiotic and Algicidal bacterial influence on Karenia brevis blooms.</title>
        <authorList>
            <person name="Fei C."/>
            <person name="Mohamed A.R."/>
            <person name="Booker A."/>
            <person name="Arshad M."/>
            <person name="Klass S."/>
            <person name="Ahn S."/>
            <person name="Gilbert P.M."/>
            <person name="Heil C.A."/>
            <person name="Martinez J.M."/>
            <person name="Amin S.A."/>
        </authorList>
    </citation>
    <scope>NUCLEOTIDE SEQUENCE [LARGE SCALE GENOMIC DNA]</scope>
    <source>
        <strain evidence="3 4">CE15</strain>
    </source>
</reference>
<feature type="transmembrane region" description="Helical" evidence="1">
    <location>
        <begin position="155"/>
        <end position="175"/>
    </location>
</feature>
<keyword evidence="4" id="KW-1185">Reference proteome</keyword>
<name>A0ABU8EVG2_9GAMM</name>
<evidence type="ECO:0000259" key="2">
    <source>
        <dbReference type="Pfam" id="PF07885"/>
    </source>
</evidence>
<gene>
    <name evidence="3" type="ORF">WAE96_14890</name>
</gene>
<comment type="caution">
    <text evidence="3">The sequence shown here is derived from an EMBL/GenBank/DDBJ whole genome shotgun (WGS) entry which is preliminary data.</text>
</comment>
<keyword evidence="3" id="KW-0813">Transport</keyword>
<feature type="transmembrane region" description="Helical" evidence="1">
    <location>
        <begin position="63"/>
        <end position="82"/>
    </location>
</feature>
<dbReference type="SUPFAM" id="SSF81324">
    <property type="entry name" value="Voltage-gated potassium channels"/>
    <property type="match status" value="1"/>
</dbReference>
<keyword evidence="1" id="KW-0472">Membrane</keyword>
<keyword evidence="1" id="KW-0812">Transmembrane</keyword>
<feature type="domain" description="Potassium channel" evidence="2">
    <location>
        <begin position="138"/>
        <end position="207"/>
    </location>
</feature>